<protein>
    <recommendedName>
        <fullName evidence="5">Vacuolar membrane protein</fullName>
    </recommendedName>
</protein>
<keyword evidence="2" id="KW-0812">Transmembrane</keyword>
<evidence type="ECO:0000313" key="4">
    <source>
        <dbReference type="Proteomes" id="UP000473826"/>
    </source>
</evidence>
<reference evidence="3 4" key="1">
    <citation type="journal article" date="2019" name="PLoS Genet.">
        <title>Convergent evolution of linked mating-type loci in basidiomycete fungi.</title>
        <authorList>
            <person name="Sun S."/>
            <person name="Coelho M.A."/>
            <person name="Heitman J."/>
            <person name="Nowrousian M."/>
        </authorList>
    </citation>
    <scope>NUCLEOTIDE SEQUENCE [LARGE SCALE GENOMIC DNA]</scope>
    <source>
        <strain evidence="3 4">CBS 4282</strain>
    </source>
</reference>
<feature type="transmembrane region" description="Helical" evidence="2">
    <location>
        <begin position="158"/>
        <end position="178"/>
    </location>
</feature>
<evidence type="ECO:0000313" key="3">
    <source>
        <dbReference type="EMBL" id="TXT05036.1"/>
    </source>
</evidence>
<dbReference type="GO" id="GO:0016020">
    <property type="term" value="C:membrane"/>
    <property type="evidence" value="ECO:0007669"/>
    <property type="project" value="TreeGrafter"/>
</dbReference>
<keyword evidence="2" id="KW-0472">Membrane</keyword>
<dbReference type="PANTHER" id="PTHR31735:SF1">
    <property type="entry name" value="VACUOLAR MEMBRANE PROTEIN YPL162C"/>
    <property type="match status" value="1"/>
</dbReference>
<feature type="compositionally biased region" description="Low complexity" evidence="1">
    <location>
        <begin position="332"/>
        <end position="341"/>
    </location>
</feature>
<feature type="transmembrane region" description="Helical" evidence="2">
    <location>
        <begin position="198"/>
        <end position="217"/>
    </location>
</feature>
<dbReference type="OrthoDB" id="431202at2759"/>
<name>A0A7D8UZC0_VANHU</name>
<proteinExistence type="predicted"/>
<dbReference type="InterPro" id="IPR022127">
    <property type="entry name" value="STIMATE/YPL162C"/>
</dbReference>
<keyword evidence="4" id="KW-1185">Reference proteome</keyword>
<evidence type="ECO:0000256" key="2">
    <source>
        <dbReference type="SAM" id="Phobius"/>
    </source>
</evidence>
<feature type="compositionally biased region" description="Pro residues" evidence="1">
    <location>
        <begin position="9"/>
        <end position="20"/>
    </location>
</feature>
<gene>
    <name evidence="3" type="ORF">VHUM_03856</name>
</gene>
<organism evidence="3 4">
    <name type="scientific">Vanrija humicola</name>
    <name type="common">Yeast</name>
    <name type="synonym">Cryptococcus humicola</name>
    <dbReference type="NCBI Taxonomy" id="5417"/>
    <lineage>
        <taxon>Eukaryota</taxon>
        <taxon>Fungi</taxon>
        <taxon>Dikarya</taxon>
        <taxon>Basidiomycota</taxon>
        <taxon>Agaricomycotina</taxon>
        <taxon>Tremellomycetes</taxon>
        <taxon>Trichosporonales</taxon>
        <taxon>Trichosporonaceae</taxon>
        <taxon>Vanrija</taxon>
    </lineage>
</organism>
<accession>A0A7D8UZC0</accession>
<feature type="transmembrane region" description="Helical" evidence="2">
    <location>
        <begin position="29"/>
        <end position="51"/>
    </location>
</feature>
<sequence>MSNSTSPVPAFPPSTEPPPPDAAAARCHLLGPTALVVQAIMGVIVIGSLVVKRQLEKRKRRWRVWVLDVGKQLVGQAVLHGLNILVAHANVGEDVKNPCSLYFLNILIDTTIGVGIFYVALKGFTWLFATHYGLDGYKSGYYGNPPQWQLWGRQLQPYLLAVVTMKLIVLLPLTLPKISNVLIRFGQSLLSWLSVDSQVIFVLAIFPVIMNVFQFCVMDQLIKAGKGADAKHEHDSDTYDDEDDEEGYRPLPTRETDVEASFAMVSPRHRNTSLRDTDQPGGRGLRSRSGSRSSIAPIITSRASSVTASAPTSPLYPPSAGDEPQSVWSALSQQQQQRRSSNATDDDGGALSPPSRSRRSDAPSPDSNVWVQDMLTESPVDAVAPRRAS</sequence>
<dbReference type="Pfam" id="PF12400">
    <property type="entry name" value="STIMATE"/>
    <property type="match status" value="1"/>
</dbReference>
<dbReference type="Proteomes" id="UP000473826">
    <property type="component" value="Unassembled WGS sequence"/>
</dbReference>
<dbReference type="PANTHER" id="PTHR31735">
    <property type="entry name" value="VACUOLAR MEMBRANE PROTEIN YPL162C"/>
    <property type="match status" value="1"/>
</dbReference>
<feature type="region of interest" description="Disordered" evidence="1">
    <location>
        <begin position="227"/>
        <end position="389"/>
    </location>
</feature>
<dbReference type="AlphaFoldDB" id="A0A7D8UZC0"/>
<dbReference type="EMBL" id="QKWK01000012">
    <property type="protein sequence ID" value="TXT05036.1"/>
    <property type="molecule type" value="Genomic_DNA"/>
</dbReference>
<evidence type="ECO:0000256" key="1">
    <source>
        <dbReference type="SAM" id="MobiDB-lite"/>
    </source>
</evidence>
<feature type="region of interest" description="Disordered" evidence="1">
    <location>
        <begin position="1"/>
        <end position="20"/>
    </location>
</feature>
<evidence type="ECO:0008006" key="5">
    <source>
        <dbReference type="Google" id="ProtNLM"/>
    </source>
</evidence>
<comment type="caution">
    <text evidence="3">The sequence shown here is derived from an EMBL/GenBank/DDBJ whole genome shotgun (WGS) entry which is preliminary data.</text>
</comment>
<feature type="compositionally biased region" description="Low complexity" evidence="1">
    <location>
        <begin position="287"/>
        <end position="313"/>
    </location>
</feature>
<feature type="compositionally biased region" description="Basic and acidic residues" evidence="1">
    <location>
        <begin position="227"/>
        <end position="237"/>
    </location>
</feature>
<keyword evidence="2" id="KW-1133">Transmembrane helix</keyword>